<comment type="similarity">
    <text evidence="2 11">Belongs to the cysteine dioxygenase family.</text>
</comment>
<name>A0A913YTQ4_EXADI</name>
<dbReference type="GO" id="GO:0008198">
    <property type="term" value="F:ferrous iron binding"/>
    <property type="evidence" value="ECO:0007669"/>
    <property type="project" value="UniProtKB-ARBA"/>
</dbReference>
<dbReference type="SUPFAM" id="SSF51182">
    <property type="entry name" value="RmlC-like cupins"/>
    <property type="match status" value="1"/>
</dbReference>
<evidence type="ECO:0000256" key="4">
    <source>
        <dbReference type="ARBA" id="ARBA00022723"/>
    </source>
</evidence>
<dbReference type="Gene3D" id="2.60.120.10">
    <property type="entry name" value="Jelly Rolls"/>
    <property type="match status" value="1"/>
</dbReference>
<dbReference type="FunFam" id="2.60.120.10:FF:000045">
    <property type="entry name" value="Cysteine dioxygenase 1"/>
    <property type="match status" value="1"/>
</dbReference>
<evidence type="ECO:0000256" key="2">
    <source>
        <dbReference type="ARBA" id="ARBA00006622"/>
    </source>
</evidence>
<feature type="binding site" evidence="10">
    <location>
        <position position="87"/>
    </location>
    <ligand>
        <name>Fe cation</name>
        <dbReference type="ChEBI" id="CHEBI:24875"/>
        <note>catalytic</note>
    </ligand>
</feature>
<evidence type="ECO:0000256" key="8">
    <source>
        <dbReference type="ARBA" id="ARBA00023004"/>
    </source>
</evidence>
<evidence type="ECO:0000256" key="5">
    <source>
        <dbReference type="ARBA" id="ARBA00022784"/>
    </source>
</evidence>
<keyword evidence="13" id="KW-1185">Reference proteome</keyword>
<evidence type="ECO:0000313" key="12">
    <source>
        <dbReference type="EnsemblMetazoa" id="XP_028518569.1"/>
    </source>
</evidence>
<dbReference type="GO" id="GO:0019448">
    <property type="term" value="P:L-cysteine catabolic process"/>
    <property type="evidence" value="ECO:0007669"/>
    <property type="project" value="TreeGrafter"/>
</dbReference>
<keyword evidence="5 9" id="KW-0883">Thioether bond</keyword>
<evidence type="ECO:0000256" key="7">
    <source>
        <dbReference type="ARBA" id="ARBA00023002"/>
    </source>
</evidence>
<comment type="cofactor">
    <cofactor evidence="11">
        <name>Fe cation</name>
        <dbReference type="ChEBI" id="CHEBI:24875"/>
    </cofactor>
    <text evidence="11">Binds 1 Fe cation per subunit.</text>
</comment>
<reference evidence="12" key="1">
    <citation type="submission" date="2022-11" db="UniProtKB">
        <authorList>
            <consortium name="EnsemblMetazoa"/>
        </authorList>
    </citation>
    <scope>IDENTIFICATION</scope>
</reference>
<dbReference type="AlphaFoldDB" id="A0A913YTQ4"/>
<evidence type="ECO:0000256" key="6">
    <source>
        <dbReference type="ARBA" id="ARBA00022964"/>
    </source>
</evidence>
<dbReference type="InterPro" id="IPR010300">
    <property type="entry name" value="CDO_1"/>
</dbReference>
<dbReference type="GeneID" id="110250971"/>
<comment type="catalytic activity">
    <reaction evidence="11">
        <text>L-cysteine + O2 = 3-sulfino-L-alanine + H(+)</text>
        <dbReference type="Rhea" id="RHEA:20441"/>
        <dbReference type="ChEBI" id="CHEBI:15378"/>
        <dbReference type="ChEBI" id="CHEBI:15379"/>
        <dbReference type="ChEBI" id="CHEBI:35235"/>
        <dbReference type="ChEBI" id="CHEBI:61085"/>
        <dbReference type="EC" id="1.13.11.20"/>
    </reaction>
</comment>
<dbReference type="PANTHER" id="PTHR12918">
    <property type="entry name" value="CYSTEINE DIOXYGENASE"/>
    <property type="match status" value="1"/>
</dbReference>
<dbReference type="RefSeq" id="XP_028518569.1">
    <property type="nucleotide sequence ID" value="XM_028662768.1"/>
</dbReference>
<comment type="pathway">
    <text evidence="1 11">Organosulfur biosynthesis; taurine biosynthesis; hypotaurine from L-cysteine: step 1/2.</text>
</comment>
<dbReference type="PANTHER" id="PTHR12918:SF1">
    <property type="entry name" value="CYSTEINE DIOXYGENASE TYPE 1"/>
    <property type="match status" value="1"/>
</dbReference>
<keyword evidence="7 11" id="KW-0560">Oxidoreductase</keyword>
<evidence type="ECO:0000313" key="13">
    <source>
        <dbReference type="Proteomes" id="UP000887567"/>
    </source>
</evidence>
<organism evidence="12 13">
    <name type="scientific">Exaiptasia diaphana</name>
    <name type="common">Tropical sea anemone</name>
    <name type="synonym">Aiptasia pulchella</name>
    <dbReference type="NCBI Taxonomy" id="2652724"/>
    <lineage>
        <taxon>Eukaryota</taxon>
        <taxon>Metazoa</taxon>
        <taxon>Cnidaria</taxon>
        <taxon>Anthozoa</taxon>
        <taxon>Hexacorallia</taxon>
        <taxon>Actiniaria</taxon>
        <taxon>Aiptasiidae</taxon>
        <taxon>Exaiptasia</taxon>
    </lineage>
</organism>
<keyword evidence="4 10" id="KW-0479">Metal-binding</keyword>
<dbReference type="GO" id="GO:0042412">
    <property type="term" value="P:taurine biosynthetic process"/>
    <property type="evidence" value="ECO:0007669"/>
    <property type="project" value="UniProtKB-UniRule"/>
</dbReference>
<dbReference type="OrthoDB" id="543511at2759"/>
<dbReference type="InterPro" id="IPR011051">
    <property type="entry name" value="RmlC_Cupin_sf"/>
</dbReference>
<feature type="cross-link" description="3'-(S-cysteinyl)-tyrosine (Cys-Tyr)" evidence="9">
    <location>
        <begin position="94"/>
        <end position="160"/>
    </location>
</feature>
<dbReference type="KEGG" id="epa:110250971"/>
<dbReference type="GO" id="GO:0017172">
    <property type="term" value="F:cysteine dioxygenase activity"/>
    <property type="evidence" value="ECO:0007669"/>
    <property type="project" value="UniProtKB-UniRule"/>
</dbReference>
<keyword evidence="6 11" id="KW-0223">Dioxygenase</keyword>
<dbReference type="EnsemblMetazoa" id="XM_028662768.1">
    <property type="protein sequence ID" value="XP_028518569.1"/>
    <property type="gene ID" value="LOC110250971"/>
</dbReference>
<keyword evidence="8 10" id="KW-0408">Iron</keyword>
<evidence type="ECO:0000256" key="11">
    <source>
        <dbReference type="RuleBase" id="RU366010"/>
    </source>
</evidence>
<proteinExistence type="inferred from homology"/>
<feature type="binding site" evidence="10">
    <location>
        <position position="143"/>
    </location>
    <ligand>
        <name>Fe cation</name>
        <dbReference type="ChEBI" id="CHEBI:24875"/>
        <note>catalytic</note>
    </ligand>
</feature>
<dbReference type="OMA" id="NQVAYMA"/>
<dbReference type="InterPro" id="IPR014710">
    <property type="entry name" value="RmlC-like_jellyroll"/>
</dbReference>
<sequence>MSCKRSIKVPQSLEQLVQCLHEIFEDDEINVDEVREIMASYVSKEQDWRKYANYDPYRFTRNLVDEGNGKFNLIVLCWGEGQGSSIHDHTDSHCFLKVLDGKLKETLYHWPTDSQEEKPLEVKSTTFVQRDDVTYINDSIGLHRMENTSHSDTACSLHLYCPPFDMCNSFDQRTGHKQACKVTFWSKYGTRTPFKPSGN</sequence>
<evidence type="ECO:0000256" key="3">
    <source>
        <dbReference type="ARBA" id="ARBA00013133"/>
    </source>
</evidence>
<protein>
    <recommendedName>
        <fullName evidence="3 11">Cysteine dioxygenase</fullName>
        <ecNumber evidence="3 11">1.13.11.20</ecNumber>
    </recommendedName>
</protein>
<dbReference type="EC" id="1.13.11.20" evidence="3 11"/>
<evidence type="ECO:0000256" key="1">
    <source>
        <dbReference type="ARBA" id="ARBA00004759"/>
    </source>
</evidence>
<dbReference type="Proteomes" id="UP000887567">
    <property type="component" value="Unplaced"/>
</dbReference>
<evidence type="ECO:0000256" key="10">
    <source>
        <dbReference type="PIRSR" id="PIRSR610300-51"/>
    </source>
</evidence>
<feature type="binding site" evidence="10">
    <location>
        <position position="89"/>
    </location>
    <ligand>
        <name>Fe cation</name>
        <dbReference type="ChEBI" id="CHEBI:24875"/>
        <note>catalytic</note>
    </ligand>
</feature>
<dbReference type="CDD" id="cd10548">
    <property type="entry name" value="cupin_CDO"/>
    <property type="match status" value="1"/>
</dbReference>
<evidence type="ECO:0000256" key="9">
    <source>
        <dbReference type="PIRSR" id="PIRSR610300-50"/>
    </source>
</evidence>
<accession>A0A913YTQ4</accession>
<dbReference type="Pfam" id="PF05995">
    <property type="entry name" value="CDO_I"/>
    <property type="match status" value="1"/>
</dbReference>